<evidence type="ECO:0000259" key="5">
    <source>
        <dbReference type="Pfam" id="PF04548"/>
    </source>
</evidence>
<reference evidence="6" key="1">
    <citation type="submission" date="2020-11" db="EMBL/GenBank/DDBJ databases">
        <authorList>
            <person name="Tran Van P."/>
        </authorList>
    </citation>
    <scope>NUCLEOTIDE SEQUENCE</scope>
</reference>
<dbReference type="InterPro" id="IPR027417">
    <property type="entry name" value="P-loop_NTPase"/>
</dbReference>
<dbReference type="SUPFAM" id="SSF52540">
    <property type="entry name" value="P-loop containing nucleoside triphosphate hydrolases"/>
    <property type="match status" value="1"/>
</dbReference>
<feature type="compositionally biased region" description="Basic residues" evidence="4">
    <location>
        <begin position="1"/>
        <end position="11"/>
    </location>
</feature>
<accession>A0A7R9AAP1</accession>
<dbReference type="Proteomes" id="UP000677054">
    <property type="component" value="Unassembled WGS sequence"/>
</dbReference>
<sequence length="360" mass="40905">MKLKAFIGRRNRKEENKKSLGAGRMSFRRHHPSTLVLLGEGGAGKSSLGNLLLGEEKRFKVTKRRNNPSLSTPASAAKGGKLIASLHATHVLQAEMSKKAAPRGRGFRVVDTPCLDVLRDRPSQADRFVRDMGELQRVNVFVLVMDSVNARMTQGVWDLLNMVRGLYGLEALNHLMIVFTNWPLDSTSIEKRRRNGVTRERHQGDVVLPIHYQDRLDNLLCDWTETRDHLESELQRECSISSDQRLKRHAQQLRMRMELADKAIEHEVASEGVSIESVKSQLVKELEELVRLQMEMVETKLYLQTVKQRCSQISQVIHSIAGLLGPYHRITNKANIALRLLSEVSDYALAEDEDDEENNN</sequence>
<dbReference type="PANTHER" id="PTHR10903">
    <property type="entry name" value="GTPASE, IMAP FAMILY MEMBER-RELATED"/>
    <property type="match status" value="1"/>
</dbReference>
<dbReference type="OrthoDB" id="10056136at2759"/>
<evidence type="ECO:0000256" key="4">
    <source>
        <dbReference type="SAM" id="MobiDB-lite"/>
    </source>
</evidence>
<evidence type="ECO:0000256" key="2">
    <source>
        <dbReference type="ARBA" id="ARBA00022741"/>
    </source>
</evidence>
<dbReference type="AlphaFoldDB" id="A0A7R9AAP1"/>
<evidence type="ECO:0000313" key="7">
    <source>
        <dbReference type="Proteomes" id="UP000677054"/>
    </source>
</evidence>
<dbReference type="Pfam" id="PF04548">
    <property type="entry name" value="AIG1"/>
    <property type="match status" value="1"/>
</dbReference>
<name>A0A7R9AAP1_9CRUS</name>
<dbReference type="PANTHER" id="PTHR10903:SF186">
    <property type="entry name" value="GTPASE IMAP FAMILY MEMBER 4-LIKE-RELATED"/>
    <property type="match status" value="1"/>
</dbReference>
<evidence type="ECO:0000313" key="6">
    <source>
        <dbReference type="EMBL" id="CAD7250489.1"/>
    </source>
</evidence>
<evidence type="ECO:0000256" key="1">
    <source>
        <dbReference type="ARBA" id="ARBA00008535"/>
    </source>
</evidence>
<comment type="similarity">
    <text evidence="1">Belongs to the TRAFAC class TrmE-Era-EngA-EngB-Septin-like GTPase superfamily. AIG1/Toc34/Toc159-like paraseptin GTPase family. IAN subfamily.</text>
</comment>
<keyword evidence="3" id="KW-0342">GTP-binding</keyword>
<keyword evidence="7" id="KW-1185">Reference proteome</keyword>
<feature type="region of interest" description="Disordered" evidence="4">
    <location>
        <begin position="1"/>
        <end position="23"/>
    </location>
</feature>
<keyword evidence="2" id="KW-0547">Nucleotide-binding</keyword>
<feature type="domain" description="AIG1-type G" evidence="5">
    <location>
        <begin position="34"/>
        <end position="181"/>
    </location>
</feature>
<evidence type="ECO:0000256" key="3">
    <source>
        <dbReference type="ARBA" id="ARBA00023134"/>
    </source>
</evidence>
<organism evidence="6">
    <name type="scientific">Darwinula stevensoni</name>
    <dbReference type="NCBI Taxonomy" id="69355"/>
    <lineage>
        <taxon>Eukaryota</taxon>
        <taxon>Metazoa</taxon>
        <taxon>Ecdysozoa</taxon>
        <taxon>Arthropoda</taxon>
        <taxon>Crustacea</taxon>
        <taxon>Oligostraca</taxon>
        <taxon>Ostracoda</taxon>
        <taxon>Podocopa</taxon>
        <taxon>Podocopida</taxon>
        <taxon>Darwinulocopina</taxon>
        <taxon>Darwinuloidea</taxon>
        <taxon>Darwinulidae</taxon>
        <taxon>Darwinula</taxon>
    </lineage>
</organism>
<dbReference type="EMBL" id="CAJPEV010002881">
    <property type="protein sequence ID" value="CAG0898329.1"/>
    <property type="molecule type" value="Genomic_DNA"/>
</dbReference>
<dbReference type="GO" id="GO:0005525">
    <property type="term" value="F:GTP binding"/>
    <property type="evidence" value="ECO:0007669"/>
    <property type="project" value="UniProtKB-KW"/>
</dbReference>
<dbReference type="Gene3D" id="3.40.50.300">
    <property type="entry name" value="P-loop containing nucleotide triphosphate hydrolases"/>
    <property type="match status" value="1"/>
</dbReference>
<dbReference type="InterPro" id="IPR045058">
    <property type="entry name" value="GIMA/IAN/Toc"/>
</dbReference>
<dbReference type="EMBL" id="LR902398">
    <property type="protein sequence ID" value="CAD7250489.1"/>
    <property type="molecule type" value="Genomic_DNA"/>
</dbReference>
<gene>
    <name evidence="6" type="ORF">DSTB1V02_LOCUS10262</name>
</gene>
<protein>
    <recommendedName>
        <fullName evidence="5">AIG1-type G domain-containing protein</fullName>
    </recommendedName>
</protein>
<dbReference type="InterPro" id="IPR006703">
    <property type="entry name" value="G_AIG1"/>
</dbReference>
<proteinExistence type="inferred from homology"/>